<accession>A0A5C3KU54</accession>
<dbReference type="OrthoDB" id="2140105at2759"/>
<feature type="transmembrane region" description="Helical" evidence="2">
    <location>
        <begin position="361"/>
        <end position="380"/>
    </location>
</feature>
<sequence length="470" mass="51787">MADTESHTISRQASRSRTSMVDEVDDATTREKEDMGPGSLGFFDRSPEGNLARATYLKIFIIGTVSVMVMIFTLLPIYWGALWKTPERNLDGWVVDFDGGQIGEQVMNALASNSGVGKITWHVQSAESFPGSLEDLRTSVREEHTWAAIAVAPGTTERLGATLASPNQTYDGSRAILAFAVEARSENGYRSLIRPSIEGALTIISRQIALQVAARASSSANIQAILQDSPQTIVNPVGFTLENLIPYDQPVATAATFVGMLYQLIMGFFVVMICMAAREASGYEKRLSTRALIGLRLASAFTAYFFISLLYSAMNMAFQLDVTRKFGNAGFVVFWMINFAGLAAMCMTLESMITLLTPKGIPFFMLLWIITNLSVTLFPIEVLPTLFRYGYAWPFYNTSVALRTVIFGTENHLGRSFGILYGWAALSCLTLCLFQWMRRRPTKAEVSKDISSPSSNTVVLSRPEKSKAEA</sequence>
<feature type="compositionally biased region" description="Polar residues" evidence="1">
    <location>
        <begin position="449"/>
        <end position="459"/>
    </location>
</feature>
<dbReference type="AlphaFoldDB" id="A0A5C3KU54"/>
<feature type="transmembrane region" description="Helical" evidence="2">
    <location>
        <begin position="295"/>
        <end position="314"/>
    </location>
</feature>
<evidence type="ECO:0000256" key="2">
    <source>
        <dbReference type="SAM" id="Phobius"/>
    </source>
</evidence>
<feature type="transmembrane region" description="Helical" evidence="2">
    <location>
        <begin position="251"/>
        <end position="274"/>
    </location>
</feature>
<keyword evidence="2" id="KW-0812">Transmembrane</keyword>
<keyword evidence="2" id="KW-1133">Transmembrane helix</keyword>
<gene>
    <name evidence="4" type="ORF">FA15DRAFT_642627</name>
</gene>
<evidence type="ECO:0000313" key="4">
    <source>
        <dbReference type="EMBL" id="TFK23383.1"/>
    </source>
</evidence>
<dbReference type="GO" id="GO:0016020">
    <property type="term" value="C:membrane"/>
    <property type="evidence" value="ECO:0007669"/>
    <property type="project" value="TreeGrafter"/>
</dbReference>
<organism evidence="4 5">
    <name type="scientific">Coprinopsis marcescibilis</name>
    <name type="common">Agaric fungus</name>
    <name type="synonym">Psathyrella marcescibilis</name>
    <dbReference type="NCBI Taxonomy" id="230819"/>
    <lineage>
        <taxon>Eukaryota</taxon>
        <taxon>Fungi</taxon>
        <taxon>Dikarya</taxon>
        <taxon>Basidiomycota</taxon>
        <taxon>Agaricomycotina</taxon>
        <taxon>Agaricomycetes</taxon>
        <taxon>Agaricomycetidae</taxon>
        <taxon>Agaricales</taxon>
        <taxon>Agaricineae</taxon>
        <taxon>Psathyrellaceae</taxon>
        <taxon>Coprinopsis</taxon>
    </lineage>
</organism>
<feature type="region of interest" description="Disordered" evidence="1">
    <location>
        <begin position="445"/>
        <end position="470"/>
    </location>
</feature>
<feature type="transmembrane region" description="Helical" evidence="2">
    <location>
        <begin position="419"/>
        <end position="437"/>
    </location>
</feature>
<name>A0A5C3KU54_COPMA</name>
<feature type="transmembrane region" description="Helical" evidence="2">
    <location>
        <begin position="326"/>
        <end position="349"/>
    </location>
</feature>
<feature type="compositionally biased region" description="Polar residues" evidence="1">
    <location>
        <begin position="9"/>
        <end position="19"/>
    </location>
</feature>
<dbReference type="PANTHER" id="PTHR34814">
    <property type="entry name" value="NITROSOGUANIDINE RESISTANCE PROTEIN SNG1"/>
    <property type="match status" value="1"/>
</dbReference>
<feature type="domain" description="DUF3533" evidence="3">
    <location>
        <begin position="65"/>
        <end position="428"/>
    </location>
</feature>
<dbReference type="PANTHER" id="PTHR34814:SF1">
    <property type="entry name" value="NITROSOGUANIDINE RESISTANCE PROTEIN SNG1"/>
    <property type="match status" value="1"/>
</dbReference>
<dbReference type="Proteomes" id="UP000307440">
    <property type="component" value="Unassembled WGS sequence"/>
</dbReference>
<evidence type="ECO:0000313" key="5">
    <source>
        <dbReference type="Proteomes" id="UP000307440"/>
    </source>
</evidence>
<dbReference type="STRING" id="230819.A0A5C3KU54"/>
<evidence type="ECO:0000259" key="3">
    <source>
        <dbReference type="Pfam" id="PF12051"/>
    </source>
</evidence>
<evidence type="ECO:0000256" key="1">
    <source>
        <dbReference type="SAM" id="MobiDB-lite"/>
    </source>
</evidence>
<reference evidence="4 5" key="1">
    <citation type="journal article" date="2019" name="Nat. Ecol. Evol.">
        <title>Megaphylogeny resolves global patterns of mushroom evolution.</title>
        <authorList>
            <person name="Varga T."/>
            <person name="Krizsan K."/>
            <person name="Foldi C."/>
            <person name="Dima B."/>
            <person name="Sanchez-Garcia M."/>
            <person name="Sanchez-Ramirez S."/>
            <person name="Szollosi G.J."/>
            <person name="Szarkandi J.G."/>
            <person name="Papp V."/>
            <person name="Albert L."/>
            <person name="Andreopoulos W."/>
            <person name="Angelini C."/>
            <person name="Antonin V."/>
            <person name="Barry K.W."/>
            <person name="Bougher N.L."/>
            <person name="Buchanan P."/>
            <person name="Buyck B."/>
            <person name="Bense V."/>
            <person name="Catcheside P."/>
            <person name="Chovatia M."/>
            <person name="Cooper J."/>
            <person name="Damon W."/>
            <person name="Desjardin D."/>
            <person name="Finy P."/>
            <person name="Geml J."/>
            <person name="Haridas S."/>
            <person name="Hughes K."/>
            <person name="Justo A."/>
            <person name="Karasinski D."/>
            <person name="Kautmanova I."/>
            <person name="Kiss B."/>
            <person name="Kocsube S."/>
            <person name="Kotiranta H."/>
            <person name="LaButti K.M."/>
            <person name="Lechner B.E."/>
            <person name="Liimatainen K."/>
            <person name="Lipzen A."/>
            <person name="Lukacs Z."/>
            <person name="Mihaltcheva S."/>
            <person name="Morgado L.N."/>
            <person name="Niskanen T."/>
            <person name="Noordeloos M.E."/>
            <person name="Ohm R.A."/>
            <person name="Ortiz-Santana B."/>
            <person name="Ovrebo C."/>
            <person name="Racz N."/>
            <person name="Riley R."/>
            <person name="Savchenko A."/>
            <person name="Shiryaev A."/>
            <person name="Soop K."/>
            <person name="Spirin V."/>
            <person name="Szebenyi C."/>
            <person name="Tomsovsky M."/>
            <person name="Tulloss R.E."/>
            <person name="Uehling J."/>
            <person name="Grigoriev I.V."/>
            <person name="Vagvolgyi C."/>
            <person name="Papp T."/>
            <person name="Martin F.M."/>
            <person name="Miettinen O."/>
            <person name="Hibbett D.S."/>
            <person name="Nagy L.G."/>
        </authorList>
    </citation>
    <scope>NUCLEOTIDE SEQUENCE [LARGE SCALE GENOMIC DNA]</scope>
    <source>
        <strain evidence="4 5">CBS 121175</strain>
    </source>
</reference>
<proteinExistence type="predicted"/>
<dbReference type="Pfam" id="PF12051">
    <property type="entry name" value="DUF3533"/>
    <property type="match status" value="1"/>
</dbReference>
<dbReference type="EMBL" id="ML210220">
    <property type="protein sequence ID" value="TFK23383.1"/>
    <property type="molecule type" value="Genomic_DNA"/>
</dbReference>
<dbReference type="InterPro" id="IPR053001">
    <property type="entry name" value="MNNG_permease-like"/>
</dbReference>
<protein>
    <recommendedName>
        <fullName evidence="3">DUF3533 domain-containing protein</fullName>
    </recommendedName>
</protein>
<dbReference type="InterPro" id="IPR022703">
    <property type="entry name" value="DUF3533"/>
</dbReference>
<feature type="region of interest" description="Disordered" evidence="1">
    <location>
        <begin position="1"/>
        <end position="41"/>
    </location>
</feature>
<keyword evidence="2" id="KW-0472">Membrane</keyword>
<feature type="transmembrane region" description="Helical" evidence="2">
    <location>
        <begin position="55"/>
        <end position="79"/>
    </location>
</feature>
<keyword evidence="5" id="KW-1185">Reference proteome</keyword>